<dbReference type="Proteomes" id="UP000074903">
    <property type="component" value="Unassembled WGS sequence"/>
</dbReference>
<comment type="pathway">
    <text evidence="1 4">Protein modification; protein glycosylation.</text>
</comment>
<dbReference type="Proteomes" id="UP000071533">
    <property type="component" value="Unassembled WGS sequence"/>
</dbReference>
<accession>A0A0N0DN33</accession>
<dbReference type="PATRIC" id="fig|1307.473.peg.1214"/>
<name>A0A0N0DN33_STRSU</name>
<organism evidence="6 8">
    <name type="scientific">Streptococcus suis</name>
    <dbReference type="NCBI Taxonomy" id="1307"/>
    <lineage>
        <taxon>Bacteria</taxon>
        <taxon>Bacillati</taxon>
        <taxon>Bacillota</taxon>
        <taxon>Bacilli</taxon>
        <taxon>Lactobacillales</taxon>
        <taxon>Streptococcaceae</taxon>
        <taxon>Streptococcus</taxon>
    </lineage>
</organism>
<keyword evidence="3 4" id="KW-0472">Membrane</keyword>
<gene>
    <name evidence="4" type="primary">gtfB</name>
    <name evidence="5" type="ORF">ERS132431_01135</name>
    <name evidence="6" type="ORF">ERS132531_01958</name>
</gene>
<evidence type="ECO:0000313" key="5">
    <source>
        <dbReference type="EMBL" id="CYV38485.1"/>
    </source>
</evidence>
<protein>
    <recommendedName>
        <fullName evidence="4">UDP-N-acetylglucosamine--peptide N-acetylglucosaminyltransferase stabilizing protein GtfB</fullName>
    </recommendedName>
    <alternativeName>
        <fullName evidence="4">Glycosyltransferase stabilizing protein GtfB</fullName>
    </alternativeName>
</protein>
<keyword evidence="2 4" id="KW-1003">Cell membrane</keyword>
<evidence type="ECO:0000256" key="2">
    <source>
        <dbReference type="ARBA" id="ARBA00022475"/>
    </source>
</evidence>
<dbReference type="HAMAP" id="MF_01473">
    <property type="entry name" value="GtfB"/>
    <property type="match status" value="1"/>
</dbReference>
<evidence type="ECO:0000313" key="7">
    <source>
        <dbReference type="Proteomes" id="UP000071533"/>
    </source>
</evidence>
<comment type="function">
    <text evidence="4">Required for polymorphic O-glycosylation of the serine-rich repeat protein in this bacteria. A stabilizing protein that is part of the accessory SecA2/SecY2 system specifically required to export serine-rich repeat cell wall proteins usually encoded upstream in the same operon. The GtfA-GtfB complex adds GlcNAc from UDP-GlcNAc to the substrate protein, attaching the first sugar residue. Stabilizes the glycosylation activity of GtfA. Has no N-acetylglucosaminyl transferase activity on its own.</text>
</comment>
<evidence type="ECO:0000313" key="8">
    <source>
        <dbReference type="Proteomes" id="UP000074903"/>
    </source>
</evidence>
<dbReference type="EMBL" id="FIHS01000012">
    <property type="protein sequence ID" value="CYV38485.1"/>
    <property type="molecule type" value="Genomic_DNA"/>
</dbReference>
<dbReference type="EMBL" id="FILX01000054">
    <property type="protein sequence ID" value="CYY05610.1"/>
    <property type="molecule type" value="Genomic_DNA"/>
</dbReference>
<evidence type="ECO:0000256" key="4">
    <source>
        <dbReference type="HAMAP-Rule" id="MF_01473"/>
    </source>
</evidence>
<sequence>MIHLFDSYHQGSWDLHYSLLCSGYHNPTIVLNDDGFLPHDVTSPYRFFTQYEQMEGHALYFNQLQTPAFWEIRGDNSQAAIYNFANKRAQIHYAHPSHKRLINAVDWYDEAGRIVVTDRYNDKGVRFGQTSYDRQGQATQTSYYGLKGQEVLVENHETGDLILNYQNRIYFFKTKHEWIAFYLKEAGFELDRIIYNSLGLSFLTTFYLNEDGEDILFWQEPIHDSIPGNMLLLLNQQSRRPSKVVVQDKATYERLLELASSEQREQIVYLGFLYPFKEKKKLKPEALILTNSDQIEQLDNLITGLPNLHFHIGAITEMSSHLMAVGNHANVTLYPNISMDMVRDLYQKTSIYLDINHGGEILSAVRTAFEHRLLIFAFGETAHAKIYVAKENCFSSLQVELLVTKIQNLLTESGEEANRLLTCQEEEANLVDVAAYQRLIG</sequence>
<dbReference type="GO" id="GO:0031647">
    <property type="term" value="P:regulation of protein stability"/>
    <property type="evidence" value="ECO:0007669"/>
    <property type="project" value="UniProtKB-UniRule"/>
</dbReference>
<comment type="subunit">
    <text evidence="4">Forms a heterotetramer with 2 subunits each of GtfA and GtfB. Part of the accessory SecA2/SecY2 protein translocation apparatus.</text>
</comment>
<dbReference type="eggNOG" id="COG0438">
    <property type="taxonomic scope" value="Bacteria"/>
</dbReference>
<dbReference type="GO" id="GO:0016740">
    <property type="term" value="F:transferase activity"/>
    <property type="evidence" value="ECO:0007669"/>
    <property type="project" value="UniProtKB-KW"/>
</dbReference>
<dbReference type="GO" id="GO:0017122">
    <property type="term" value="C:protein N-acetylglucosaminyltransferase complex"/>
    <property type="evidence" value="ECO:0007669"/>
    <property type="project" value="UniProtKB-UniRule"/>
</dbReference>
<keyword evidence="6" id="KW-0808">Transferase</keyword>
<comment type="similarity">
    <text evidence="4">Belongs to the GtfB family.</text>
</comment>
<evidence type="ECO:0000256" key="1">
    <source>
        <dbReference type="ARBA" id="ARBA00004922"/>
    </source>
</evidence>
<comment type="subcellular location">
    <subcellularLocation>
        <location evidence="4">Cell membrane</location>
        <topology evidence="4">Peripheral membrane protein</topology>
    </subcellularLocation>
</comment>
<dbReference type="NCBIfam" id="TIGR02919">
    <property type="entry name" value="accessory Sec system glycosylation chaperone GtfB"/>
    <property type="match status" value="1"/>
</dbReference>
<dbReference type="UniPathway" id="UPA00378"/>
<dbReference type="InterPro" id="IPR014268">
    <property type="entry name" value="GtfB"/>
</dbReference>
<evidence type="ECO:0000256" key="3">
    <source>
        <dbReference type="ARBA" id="ARBA00023136"/>
    </source>
</evidence>
<dbReference type="RefSeq" id="WP_044690138.1">
    <property type="nucleotide sequence ID" value="NZ_CEHB01000014.1"/>
</dbReference>
<reference evidence="7 8" key="1">
    <citation type="submission" date="2016-02" db="EMBL/GenBank/DDBJ databases">
        <authorList>
            <consortium name="Pathogen Informatics"/>
        </authorList>
    </citation>
    <scope>NUCLEOTIDE SEQUENCE [LARGE SCALE GENOMIC DNA]</scope>
    <source>
        <strain evidence="5 7">LSS69</strain>
        <strain evidence="6 8">SS993</strain>
    </source>
</reference>
<proteinExistence type="inferred from homology"/>
<evidence type="ECO:0000313" key="6">
    <source>
        <dbReference type="EMBL" id="CYY05610.1"/>
    </source>
</evidence>
<dbReference type="AlphaFoldDB" id="A0A0N0DN33"/>
<dbReference type="GO" id="GO:0005886">
    <property type="term" value="C:plasma membrane"/>
    <property type="evidence" value="ECO:0007669"/>
    <property type="project" value="UniProtKB-SubCell"/>
</dbReference>